<dbReference type="Proteomes" id="UP000044806">
    <property type="component" value="Unassembled WGS sequence"/>
</dbReference>
<evidence type="ECO:0000313" key="6">
    <source>
        <dbReference type="Proteomes" id="UP000046067"/>
    </source>
</evidence>
<evidence type="ECO:0000313" key="2">
    <source>
        <dbReference type="EMBL" id="CSC57803.1"/>
    </source>
</evidence>
<evidence type="ECO:0000313" key="1">
    <source>
        <dbReference type="EMBL" id="CSB10002.1"/>
    </source>
</evidence>
<gene>
    <name evidence="1" type="ORF">ERS013165_03377</name>
    <name evidence="3" type="ORF">ERS013200_02014</name>
    <name evidence="2" type="ORF">ERS013201_02973</name>
</gene>
<reference evidence="4 5" key="1">
    <citation type="submission" date="2015-07" db="EMBL/GenBank/DDBJ databases">
        <authorList>
            <consortium name="Pathogen Informatics"/>
        </authorList>
    </citation>
    <scope>NUCLEOTIDE SEQUENCE [LARGE SCALE GENOMIC DNA]</scope>
    <source>
        <strain evidence="3 4">A316</strain>
        <strain evidence="2 6">A325</strain>
        <strain evidence="1 5">A51</strain>
    </source>
</reference>
<dbReference type="AlphaFoldDB" id="A0A655RSI0"/>
<organism evidence="1 5">
    <name type="scientific">Vibrio cholerae</name>
    <dbReference type="NCBI Taxonomy" id="666"/>
    <lineage>
        <taxon>Bacteria</taxon>
        <taxon>Pseudomonadati</taxon>
        <taxon>Pseudomonadota</taxon>
        <taxon>Gammaproteobacteria</taxon>
        <taxon>Vibrionales</taxon>
        <taxon>Vibrionaceae</taxon>
        <taxon>Vibrio</taxon>
    </lineage>
</organism>
<dbReference type="EMBL" id="CWQY01000012">
    <property type="protein sequence ID" value="CSC69156.1"/>
    <property type="molecule type" value="Genomic_DNA"/>
</dbReference>
<dbReference type="Proteomes" id="UP000046067">
    <property type="component" value="Unassembled WGS sequence"/>
</dbReference>
<dbReference type="Proteomes" id="UP000041770">
    <property type="component" value="Unassembled WGS sequence"/>
</dbReference>
<sequence length="36" mass="3984">MSAITCATSLNFEVQSTPKKTKKNKLPLINKMMSQA</sequence>
<evidence type="ECO:0000313" key="4">
    <source>
        <dbReference type="Proteomes" id="UP000041770"/>
    </source>
</evidence>
<evidence type="ECO:0000313" key="5">
    <source>
        <dbReference type="Proteomes" id="UP000044806"/>
    </source>
</evidence>
<evidence type="ECO:0000313" key="3">
    <source>
        <dbReference type="EMBL" id="CSC69156.1"/>
    </source>
</evidence>
<accession>A0A655RSI0</accession>
<dbReference type="EMBL" id="CWQJ01000022">
    <property type="protein sequence ID" value="CSC57803.1"/>
    <property type="molecule type" value="Genomic_DNA"/>
</dbReference>
<name>A0A655RSI0_VIBCL</name>
<dbReference type="EMBL" id="CWOW01000024">
    <property type="protein sequence ID" value="CSB10002.1"/>
    <property type="molecule type" value="Genomic_DNA"/>
</dbReference>
<proteinExistence type="predicted"/>
<protein>
    <submittedName>
        <fullName evidence="1">Uncharacterized protein</fullName>
    </submittedName>
</protein>